<dbReference type="GO" id="GO:0005886">
    <property type="term" value="C:plasma membrane"/>
    <property type="evidence" value="ECO:0007669"/>
    <property type="project" value="UniProtKB-SubCell"/>
</dbReference>
<feature type="transmembrane region" description="Helical" evidence="10">
    <location>
        <begin position="204"/>
        <end position="225"/>
    </location>
</feature>
<evidence type="ECO:0000256" key="4">
    <source>
        <dbReference type="ARBA" id="ARBA00022475"/>
    </source>
</evidence>
<gene>
    <name evidence="12" type="ORF">E5344_15150</name>
</gene>
<feature type="transmembrane region" description="Helical" evidence="10">
    <location>
        <begin position="442"/>
        <end position="464"/>
    </location>
</feature>
<keyword evidence="6" id="KW-0769">Symport</keyword>
<feature type="transmembrane region" description="Helical" evidence="10">
    <location>
        <begin position="323"/>
        <end position="342"/>
    </location>
</feature>
<dbReference type="Proteomes" id="UP000309893">
    <property type="component" value="Unassembled WGS sequence"/>
</dbReference>
<dbReference type="InterPro" id="IPR020846">
    <property type="entry name" value="MFS_dom"/>
</dbReference>
<feature type="domain" description="Major facilitator superfamily (MFS) profile" evidence="11">
    <location>
        <begin position="66"/>
        <end position="472"/>
    </location>
</feature>
<evidence type="ECO:0000256" key="1">
    <source>
        <dbReference type="ARBA" id="ARBA00004651"/>
    </source>
</evidence>
<keyword evidence="4" id="KW-1003">Cell membrane</keyword>
<dbReference type="InterPro" id="IPR011701">
    <property type="entry name" value="MFS"/>
</dbReference>
<feature type="region of interest" description="Disordered" evidence="9">
    <location>
        <begin position="1"/>
        <end position="27"/>
    </location>
</feature>
<evidence type="ECO:0000256" key="8">
    <source>
        <dbReference type="ARBA" id="ARBA00023136"/>
    </source>
</evidence>
<dbReference type="InterPro" id="IPR005829">
    <property type="entry name" value="Sugar_transporter_CS"/>
</dbReference>
<dbReference type="InterPro" id="IPR051084">
    <property type="entry name" value="H+-coupled_symporters"/>
</dbReference>
<feature type="transmembrane region" description="Helical" evidence="10">
    <location>
        <begin position="283"/>
        <end position="303"/>
    </location>
</feature>
<organism evidence="12 13">
    <name type="scientific">Microbacterium laevaniformans</name>
    <dbReference type="NCBI Taxonomy" id="36807"/>
    <lineage>
        <taxon>Bacteria</taxon>
        <taxon>Bacillati</taxon>
        <taxon>Actinomycetota</taxon>
        <taxon>Actinomycetes</taxon>
        <taxon>Micrococcales</taxon>
        <taxon>Microbacteriaceae</taxon>
        <taxon>Microbacterium</taxon>
    </lineage>
</organism>
<feature type="transmembrane region" description="Helical" evidence="10">
    <location>
        <begin position="133"/>
        <end position="154"/>
    </location>
</feature>
<sequence>MATWWSSASTSDPGRINRDDTAAAGLPRGMRRNGVARLASKLYSERMNSAAPAPDVGQPRAGVTWALLGGSFPNLVQWYNLYAFAVFAPFFRTEFFDPSDGGSLIYVYAIFALTFVMRPIGSWIFGRIAGRRGLRFALVSSVLLMSAGSAVLAISPTQSHVGAWSAGILLLVGAVQGIATGGEYGASAVYLADVAARGRRGFSSSFQTATIVAGQVLAQATLLILLSVVDRAQISAWGWRVAFGLGALAGVMTLVLARRMPSERTRPAAAGLADLFRDGWRPLLWVVLMTSGGTAAFYTFTVTVPSVSREAAFAAGGSDAERASTTAILIAMIVLMLLQPVGGAMSDRIGRKPLLVFFGAAGVVVIGPAVMIAPGLTAPSTLFAVMLVVFVVLTGYLATNTIAKAEAFPPALRALGVGFGYAVSNSLFGGTAPLLYHATATVPWLFSAYVTVLVAVTLAAALVMRTRAPSTEV</sequence>
<dbReference type="Pfam" id="PF07690">
    <property type="entry name" value="MFS_1"/>
    <property type="match status" value="1"/>
</dbReference>
<feature type="transmembrane region" description="Helical" evidence="10">
    <location>
        <begin position="166"/>
        <end position="192"/>
    </location>
</feature>
<dbReference type="AlphaFoldDB" id="A0A4S2CUR3"/>
<dbReference type="Gene3D" id="1.20.1250.20">
    <property type="entry name" value="MFS general substrate transporter like domains"/>
    <property type="match status" value="2"/>
</dbReference>
<feature type="compositionally biased region" description="Polar residues" evidence="9">
    <location>
        <begin position="1"/>
        <end position="12"/>
    </location>
</feature>
<keyword evidence="8 10" id="KW-0472">Membrane</keyword>
<proteinExistence type="inferred from homology"/>
<feature type="transmembrane region" description="Helical" evidence="10">
    <location>
        <begin position="105"/>
        <end position="126"/>
    </location>
</feature>
<keyword evidence="5 10" id="KW-0812">Transmembrane</keyword>
<dbReference type="InterPro" id="IPR036259">
    <property type="entry name" value="MFS_trans_sf"/>
</dbReference>
<comment type="subcellular location">
    <subcellularLocation>
        <location evidence="1">Cell membrane</location>
        <topology evidence="1">Multi-pass membrane protein</topology>
    </subcellularLocation>
</comment>
<dbReference type="GO" id="GO:0015293">
    <property type="term" value="F:symporter activity"/>
    <property type="evidence" value="ECO:0007669"/>
    <property type="project" value="UniProtKB-KW"/>
</dbReference>
<evidence type="ECO:0000256" key="10">
    <source>
        <dbReference type="SAM" id="Phobius"/>
    </source>
</evidence>
<evidence type="ECO:0000256" key="7">
    <source>
        <dbReference type="ARBA" id="ARBA00022989"/>
    </source>
</evidence>
<evidence type="ECO:0000256" key="9">
    <source>
        <dbReference type="SAM" id="MobiDB-lite"/>
    </source>
</evidence>
<dbReference type="PROSITE" id="PS00216">
    <property type="entry name" value="SUGAR_TRANSPORT_1"/>
    <property type="match status" value="1"/>
</dbReference>
<evidence type="ECO:0000256" key="3">
    <source>
        <dbReference type="ARBA" id="ARBA00022448"/>
    </source>
</evidence>
<evidence type="ECO:0000259" key="11">
    <source>
        <dbReference type="PROSITE" id="PS50850"/>
    </source>
</evidence>
<comment type="caution">
    <text evidence="12">The sequence shown here is derived from an EMBL/GenBank/DDBJ whole genome shotgun (WGS) entry which is preliminary data.</text>
</comment>
<dbReference type="EMBL" id="SRYO01000023">
    <property type="protein sequence ID" value="TGY32175.1"/>
    <property type="molecule type" value="Genomic_DNA"/>
</dbReference>
<evidence type="ECO:0000256" key="5">
    <source>
        <dbReference type="ARBA" id="ARBA00022692"/>
    </source>
</evidence>
<evidence type="ECO:0000313" key="13">
    <source>
        <dbReference type="Proteomes" id="UP000309893"/>
    </source>
</evidence>
<feature type="transmembrane region" description="Helical" evidence="10">
    <location>
        <begin position="382"/>
        <end position="403"/>
    </location>
</feature>
<evidence type="ECO:0000256" key="6">
    <source>
        <dbReference type="ARBA" id="ARBA00022847"/>
    </source>
</evidence>
<dbReference type="PANTHER" id="PTHR43528">
    <property type="entry name" value="ALPHA-KETOGLUTARATE PERMEASE"/>
    <property type="match status" value="1"/>
</dbReference>
<name>A0A4S2CUR3_9MICO</name>
<evidence type="ECO:0000256" key="2">
    <source>
        <dbReference type="ARBA" id="ARBA00008240"/>
    </source>
</evidence>
<dbReference type="SUPFAM" id="SSF103473">
    <property type="entry name" value="MFS general substrate transporter"/>
    <property type="match status" value="1"/>
</dbReference>
<accession>A0A4S2CUR3</accession>
<evidence type="ECO:0000313" key="12">
    <source>
        <dbReference type="EMBL" id="TGY32175.1"/>
    </source>
</evidence>
<feature type="transmembrane region" description="Helical" evidence="10">
    <location>
        <begin position="354"/>
        <end position="376"/>
    </location>
</feature>
<dbReference type="OrthoDB" id="8953821at2"/>
<comment type="similarity">
    <text evidence="2">Belongs to the major facilitator superfamily. Metabolite:H+ Symporter (MHS) family (TC 2.A.1.6) family.</text>
</comment>
<feature type="transmembrane region" description="Helical" evidence="10">
    <location>
        <begin position="237"/>
        <end position="257"/>
    </location>
</feature>
<keyword evidence="3" id="KW-0813">Transport</keyword>
<feature type="transmembrane region" description="Helical" evidence="10">
    <location>
        <begin position="415"/>
        <end position="436"/>
    </location>
</feature>
<protein>
    <submittedName>
        <fullName evidence="12">MFS transporter</fullName>
    </submittedName>
</protein>
<reference evidence="12 13" key="1">
    <citation type="submission" date="2019-04" db="EMBL/GenBank/DDBJ databases">
        <title>Microbes associate with the intestines of laboratory mice.</title>
        <authorList>
            <person name="Navarre W."/>
            <person name="Wong E."/>
            <person name="Huang K."/>
            <person name="Tropini C."/>
            <person name="Ng K."/>
            <person name="Yu B."/>
        </authorList>
    </citation>
    <scope>NUCLEOTIDE SEQUENCE [LARGE SCALE GENOMIC DNA]</scope>
    <source>
        <strain evidence="12 13">NM46_B2-13</strain>
    </source>
</reference>
<dbReference type="PANTHER" id="PTHR43528:SF1">
    <property type="entry name" value="ALPHA-KETOGLUTARATE PERMEASE"/>
    <property type="match status" value="1"/>
</dbReference>
<dbReference type="PROSITE" id="PS50850">
    <property type="entry name" value="MFS"/>
    <property type="match status" value="1"/>
</dbReference>
<keyword evidence="7 10" id="KW-1133">Transmembrane helix</keyword>